<dbReference type="RefSeq" id="WP_207701066.1">
    <property type="nucleotide sequence ID" value="NZ_JAFREL020000005.1"/>
</dbReference>
<dbReference type="SUPFAM" id="SSF55729">
    <property type="entry name" value="Acyl-CoA N-acyltransferases (Nat)"/>
    <property type="match status" value="1"/>
</dbReference>
<reference evidence="4 5" key="2">
    <citation type="submission" date="2024-02" db="EMBL/GenBank/DDBJ databases">
        <title>The Genome Sequence of Enterococcus sp. DIV0159.</title>
        <authorList>
            <person name="Earl A."/>
            <person name="Manson A."/>
            <person name="Gilmore M."/>
            <person name="Sanders J."/>
            <person name="Shea T."/>
            <person name="Howe W."/>
            <person name="Livny J."/>
            <person name="Cuomo C."/>
            <person name="Neafsey D."/>
            <person name="Birren B."/>
        </authorList>
    </citation>
    <scope>NUCLEOTIDE SEQUENCE [LARGE SCALE GENOMIC DNA]</scope>
    <source>
        <strain evidence="4 5">665A</strain>
    </source>
</reference>
<name>A0ABV0EVD3_9ENTE</name>
<feature type="domain" description="N-acetyltransferase" evidence="3">
    <location>
        <begin position="1"/>
        <end position="138"/>
    </location>
</feature>
<dbReference type="Proteomes" id="UP000664357">
    <property type="component" value="Unassembled WGS sequence"/>
</dbReference>
<evidence type="ECO:0000256" key="2">
    <source>
        <dbReference type="ARBA" id="ARBA00023315"/>
    </source>
</evidence>
<keyword evidence="1" id="KW-0808">Transferase</keyword>
<dbReference type="InterPro" id="IPR016181">
    <property type="entry name" value="Acyl_CoA_acyltransferase"/>
</dbReference>
<sequence>MEIREAKQAELRPFLAEIFAEQYRQFFSQEMEEEKEIALGAWQEDQLLGGITAKYQYQTLHVSMLAVDNNSRHSGVGSQLLKAMEQKAFSLGMNTITLTTKEYQAADFYLKNGYQKFAQLEDVPMTGMTKYYFVKRRK</sequence>
<evidence type="ECO:0000313" key="5">
    <source>
        <dbReference type="Proteomes" id="UP000664357"/>
    </source>
</evidence>
<dbReference type="Gene3D" id="3.40.630.30">
    <property type="match status" value="1"/>
</dbReference>
<dbReference type="PANTHER" id="PTHR43800:SF1">
    <property type="entry name" value="PEPTIDYL-LYSINE N-ACETYLTRANSFERASE YJAB"/>
    <property type="match status" value="1"/>
</dbReference>
<dbReference type="Pfam" id="PF00583">
    <property type="entry name" value="Acetyltransf_1"/>
    <property type="match status" value="1"/>
</dbReference>
<dbReference type="EMBL" id="JAFREL020000005">
    <property type="protein sequence ID" value="MEO1772615.1"/>
    <property type="molecule type" value="Genomic_DNA"/>
</dbReference>
<evidence type="ECO:0000313" key="4">
    <source>
        <dbReference type="EMBL" id="MEO1772615.1"/>
    </source>
</evidence>
<dbReference type="CDD" id="cd04301">
    <property type="entry name" value="NAT_SF"/>
    <property type="match status" value="1"/>
</dbReference>
<reference evidence="4 5" key="1">
    <citation type="submission" date="2021-03" db="EMBL/GenBank/DDBJ databases">
        <authorList>
            <person name="Gilmore M.S."/>
            <person name="Schwartzman J."/>
            <person name="Van Tyne D."/>
            <person name="Martin M."/>
            <person name="Earl A.M."/>
            <person name="Manson A.L."/>
            <person name="Straub T."/>
            <person name="Salamzade R."/>
            <person name="Saavedra J."/>
            <person name="Lebreton F."/>
            <person name="Prichula J."/>
            <person name="Schaufler K."/>
            <person name="Gaca A."/>
            <person name="Sgardioli B."/>
            <person name="Wagenaar J."/>
            <person name="Strong T."/>
        </authorList>
    </citation>
    <scope>NUCLEOTIDE SEQUENCE [LARGE SCALE GENOMIC DNA]</scope>
    <source>
        <strain evidence="4 5">665A</strain>
    </source>
</reference>
<dbReference type="PROSITE" id="PS51186">
    <property type="entry name" value="GNAT"/>
    <property type="match status" value="1"/>
</dbReference>
<proteinExistence type="predicted"/>
<protein>
    <recommendedName>
        <fullName evidence="3">N-acetyltransferase domain-containing protein</fullName>
    </recommendedName>
</protein>
<accession>A0ABV0EVD3</accession>
<keyword evidence="5" id="KW-1185">Reference proteome</keyword>
<evidence type="ECO:0000259" key="3">
    <source>
        <dbReference type="PROSITE" id="PS51186"/>
    </source>
</evidence>
<dbReference type="PANTHER" id="PTHR43800">
    <property type="entry name" value="PEPTIDYL-LYSINE N-ACETYLTRANSFERASE YJAB"/>
    <property type="match status" value="1"/>
</dbReference>
<evidence type="ECO:0000256" key="1">
    <source>
        <dbReference type="ARBA" id="ARBA00022679"/>
    </source>
</evidence>
<gene>
    <name evidence="4" type="ORF">JZO67_004597</name>
</gene>
<comment type="caution">
    <text evidence="4">The sequence shown here is derived from an EMBL/GenBank/DDBJ whole genome shotgun (WGS) entry which is preliminary data.</text>
</comment>
<keyword evidence="2" id="KW-0012">Acyltransferase</keyword>
<dbReference type="InterPro" id="IPR000182">
    <property type="entry name" value="GNAT_dom"/>
</dbReference>
<organism evidence="4 5">
    <name type="scientific">Candidatus Enterococcus ferrettii</name>
    <dbReference type="NCBI Taxonomy" id="2815324"/>
    <lineage>
        <taxon>Bacteria</taxon>
        <taxon>Bacillati</taxon>
        <taxon>Bacillota</taxon>
        <taxon>Bacilli</taxon>
        <taxon>Lactobacillales</taxon>
        <taxon>Enterococcaceae</taxon>
        <taxon>Enterococcus</taxon>
    </lineage>
</organism>